<dbReference type="AlphaFoldDB" id="A0A235B339"/>
<dbReference type="PANTHER" id="PTHR23329">
    <property type="entry name" value="TUFTELIN-INTERACTING PROTEIN 11-RELATED"/>
    <property type="match status" value="1"/>
</dbReference>
<dbReference type="Proteomes" id="UP000215459">
    <property type="component" value="Unassembled WGS sequence"/>
</dbReference>
<dbReference type="InterPro" id="IPR022783">
    <property type="entry name" value="GCFC_dom"/>
</dbReference>
<gene>
    <name evidence="2" type="ORF">CHM34_18480</name>
</gene>
<evidence type="ECO:0000259" key="1">
    <source>
        <dbReference type="Pfam" id="PF07842"/>
    </source>
</evidence>
<dbReference type="PANTHER" id="PTHR23329:SF1">
    <property type="entry name" value="TUFTELIN-INTERACTING PROTEIN 11"/>
    <property type="match status" value="1"/>
</dbReference>
<accession>A0A235B339</accession>
<organism evidence="2 3">
    <name type="scientific">Paludifilum halophilum</name>
    <dbReference type="NCBI Taxonomy" id="1642702"/>
    <lineage>
        <taxon>Bacteria</taxon>
        <taxon>Bacillati</taxon>
        <taxon>Bacillota</taxon>
        <taxon>Bacilli</taxon>
        <taxon>Bacillales</taxon>
        <taxon>Thermoactinomycetaceae</taxon>
        <taxon>Paludifilum</taxon>
    </lineage>
</organism>
<dbReference type="EMBL" id="NOWF01000092">
    <property type="protein sequence ID" value="OYD06035.1"/>
    <property type="molecule type" value="Genomic_DNA"/>
</dbReference>
<sequence length="97" mass="11489">MYTEVELSSSTPFTQLFIEVILLAMRIAAKNSWETRDPQPMLYFLEIWEKLLPDSVLHNILDHIVIPKLTTTIDTWHPRKETVPIHAWLHPWLPLLF</sequence>
<feature type="domain" description="GCF C-terminal" evidence="1">
    <location>
        <begin position="7"/>
        <end position="96"/>
    </location>
</feature>
<keyword evidence="3" id="KW-1185">Reference proteome</keyword>
<evidence type="ECO:0000313" key="2">
    <source>
        <dbReference type="EMBL" id="OYD06035.1"/>
    </source>
</evidence>
<dbReference type="Pfam" id="PF07842">
    <property type="entry name" value="GCFC"/>
    <property type="match status" value="1"/>
</dbReference>
<comment type="caution">
    <text evidence="2">The sequence shown here is derived from an EMBL/GenBank/DDBJ whole genome shotgun (WGS) entry which is preliminary data.</text>
</comment>
<dbReference type="GO" id="GO:0000390">
    <property type="term" value="P:spliceosomal complex disassembly"/>
    <property type="evidence" value="ECO:0007669"/>
    <property type="project" value="InterPro"/>
</dbReference>
<evidence type="ECO:0000313" key="3">
    <source>
        <dbReference type="Proteomes" id="UP000215459"/>
    </source>
</evidence>
<dbReference type="InterPro" id="IPR045211">
    <property type="entry name" value="TFP11/STIP/Ntr1"/>
</dbReference>
<reference evidence="2 3" key="1">
    <citation type="submission" date="2017-07" db="EMBL/GenBank/DDBJ databases">
        <title>The genome sequence of Paludifilum halophilum highlights mechanisms for microbial adaptation to high salt environemnts.</title>
        <authorList>
            <person name="Belbahri L."/>
        </authorList>
    </citation>
    <scope>NUCLEOTIDE SEQUENCE [LARGE SCALE GENOMIC DNA]</scope>
    <source>
        <strain evidence="2 3">DSM 102817</strain>
    </source>
</reference>
<protein>
    <recommendedName>
        <fullName evidence="1">GCF C-terminal domain-containing protein</fullName>
    </recommendedName>
</protein>
<name>A0A235B339_9BACL</name>
<proteinExistence type="predicted"/>